<dbReference type="InterPro" id="IPR006074">
    <property type="entry name" value="GTP1-OBG_CS"/>
</dbReference>
<sequence>MFLDKARIYVKGGDGGNGAVAYRREKYVPMGGPWGGDGGKGGDVILVVDEGLRTLIDFRYQKHYKAERGENGGTKNMHGRKGEDLLIRVPPGTVVRDADTGALLADLTEHGQRVVVARGGRGGRGNTRFASNKDKCPAYAEKGDPGEERWLLLELKLLADVGLIGYPNVGKSTIISRVSAAKPEIANYHFTTIVPNLGVVKVGEESFVMADIPGLIEGAHTGAGLGHEFLRHTERTRLLVHVLDIAGSEGRDPLQDFAVINRELALYSERLARRPQVIAANKMDLPGAEENLARLRQELGEQYPVFPVSAATGQGLDELVKYLARRLPELPPEEAVEAVEPEEVKVTRVEETEPFTLKRDEEGVWVIGGQEVEKHFHRTDFNNEAAVRRFQKILEVLGVDRALREAGIQEGDTVRIMDMEFEWQE</sequence>
<dbReference type="SUPFAM" id="SSF52540">
    <property type="entry name" value="P-loop containing nucleoside triphosphate hydrolases"/>
    <property type="match status" value="1"/>
</dbReference>
<evidence type="ECO:0000256" key="7">
    <source>
        <dbReference type="ARBA" id="ARBA00022842"/>
    </source>
</evidence>
<dbReference type="OrthoDB" id="9807318at2"/>
<evidence type="ECO:0000259" key="12">
    <source>
        <dbReference type="PROSITE" id="PS51883"/>
    </source>
</evidence>
<evidence type="ECO:0000256" key="3">
    <source>
        <dbReference type="ARBA" id="ARBA00022490"/>
    </source>
</evidence>
<feature type="binding site" evidence="9">
    <location>
        <position position="192"/>
    </location>
    <ligand>
        <name>Mg(2+)</name>
        <dbReference type="ChEBI" id="CHEBI:18420"/>
    </ligand>
</feature>
<keyword evidence="14" id="KW-1185">Reference proteome</keyword>
<comment type="subunit">
    <text evidence="9">Monomer.</text>
</comment>
<dbReference type="AlphaFoldDB" id="A0A1T4L4Z3"/>
<protein>
    <recommendedName>
        <fullName evidence="9">GTPase Obg</fullName>
        <ecNumber evidence="9">3.6.5.-</ecNumber>
    </recommendedName>
    <alternativeName>
        <fullName evidence="9">GTP-binding protein Obg</fullName>
    </alternativeName>
</protein>
<feature type="binding site" evidence="9">
    <location>
        <begin position="190"/>
        <end position="194"/>
    </location>
    <ligand>
        <name>GTP</name>
        <dbReference type="ChEBI" id="CHEBI:37565"/>
    </ligand>
</feature>
<feature type="domain" description="Obg" evidence="12">
    <location>
        <begin position="1"/>
        <end position="158"/>
    </location>
</feature>
<evidence type="ECO:0000313" key="14">
    <source>
        <dbReference type="Proteomes" id="UP000189933"/>
    </source>
</evidence>
<dbReference type="InterPro" id="IPR015349">
    <property type="entry name" value="OCT_dom"/>
</dbReference>
<reference evidence="14" key="1">
    <citation type="submission" date="2017-02" db="EMBL/GenBank/DDBJ databases">
        <authorList>
            <person name="Varghese N."/>
            <person name="Submissions S."/>
        </authorList>
    </citation>
    <scope>NUCLEOTIDE SEQUENCE [LARGE SCALE GENOMIC DNA]</scope>
    <source>
        <strain evidence="14">DSM 16521</strain>
    </source>
</reference>
<dbReference type="NCBIfam" id="NF008955">
    <property type="entry name" value="PRK12297.1"/>
    <property type="match status" value="1"/>
</dbReference>
<dbReference type="InterPro" id="IPR031167">
    <property type="entry name" value="G_OBG"/>
</dbReference>
<dbReference type="EMBL" id="FUXM01000001">
    <property type="protein sequence ID" value="SJZ49683.1"/>
    <property type="molecule type" value="Genomic_DNA"/>
</dbReference>
<dbReference type="InterPro" id="IPR036726">
    <property type="entry name" value="GTP1_OBG_dom_sf"/>
</dbReference>
<evidence type="ECO:0000256" key="6">
    <source>
        <dbReference type="ARBA" id="ARBA00022801"/>
    </source>
</evidence>
<keyword evidence="3 9" id="KW-0963">Cytoplasm</keyword>
<comment type="subcellular location">
    <subcellularLocation>
        <location evidence="9">Cytoplasm</location>
    </subcellularLocation>
</comment>
<dbReference type="RefSeq" id="WP_078664182.1">
    <property type="nucleotide sequence ID" value="NZ_FUXM01000001.1"/>
</dbReference>
<dbReference type="Pfam" id="PF09269">
    <property type="entry name" value="DUF1967"/>
    <property type="match status" value="1"/>
</dbReference>
<dbReference type="Gene3D" id="3.40.50.300">
    <property type="entry name" value="P-loop containing nucleotide triphosphate hydrolases"/>
    <property type="match status" value="1"/>
</dbReference>
<dbReference type="GO" id="GO:0000287">
    <property type="term" value="F:magnesium ion binding"/>
    <property type="evidence" value="ECO:0007669"/>
    <property type="project" value="InterPro"/>
</dbReference>
<dbReference type="NCBIfam" id="TIGR02729">
    <property type="entry name" value="Obg_CgtA"/>
    <property type="match status" value="1"/>
</dbReference>
<keyword evidence="5 9" id="KW-0547">Nucleotide-binding</keyword>
<dbReference type="PRINTS" id="PR00326">
    <property type="entry name" value="GTP1OBG"/>
</dbReference>
<keyword evidence="7 9" id="KW-0460">Magnesium</keyword>
<dbReference type="Gene3D" id="3.30.300.350">
    <property type="entry name" value="GTP-binding protein OBG, C-terminal domain"/>
    <property type="match status" value="1"/>
</dbReference>
<dbReference type="Proteomes" id="UP000189933">
    <property type="component" value="Unassembled WGS sequence"/>
</dbReference>
<dbReference type="PROSITE" id="PS51881">
    <property type="entry name" value="OCT"/>
    <property type="match status" value="1"/>
</dbReference>
<dbReference type="HAMAP" id="MF_01454">
    <property type="entry name" value="GTPase_Obg"/>
    <property type="match status" value="1"/>
</dbReference>
<keyword evidence="8 9" id="KW-0342">GTP-binding</keyword>
<dbReference type="NCBIfam" id="NF008954">
    <property type="entry name" value="PRK12296.1"/>
    <property type="match status" value="1"/>
</dbReference>
<name>A0A1T4L4Z3_9FIRM</name>
<dbReference type="PROSITE" id="PS51710">
    <property type="entry name" value="G_OBG"/>
    <property type="match status" value="1"/>
</dbReference>
<dbReference type="CDD" id="cd01898">
    <property type="entry name" value="Obg"/>
    <property type="match status" value="1"/>
</dbReference>
<dbReference type="InterPro" id="IPR006169">
    <property type="entry name" value="GTP1_OBG_dom"/>
</dbReference>
<organism evidence="13 14">
    <name type="scientific">Carboxydocella sporoproducens DSM 16521</name>
    <dbReference type="NCBI Taxonomy" id="1121270"/>
    <lineage>
        <taxon>Bacteria</taxon>
        <taxon>Bacillati</taxon>
        <taxon>Bacillota</taxon>
        <taxon>Clostridia</taxon>
        <taxon>Eubacteriales</taxon>
        <taxon>Clostridiales Family XVI. Incertae Sedis</taxon>
        <taxon>Carboxydocella</taxon>
    </lineage>
</organism>
<evidence type="ECO:0000313" key="13">
    <source>
        <dbReference type="EMBL" id="SJZ49683.1"/>
    </source>
</evidence>
<dbReference type="FunFam" id="2.70.210.12:FF:000001">
    <property type="entry name" value="GTPase Obg"/>
    <property type="match status" value="1"/>
</dbReference>
<comment type="function">
    <text evidence="9">An essential GTPase which binds GTP, GDP and possibly (p)ppGpp with moderate affinity, with high nucleotide exchange rates and a fairly low GTP hydrolysis rate. Plays a role in control of the cell cycle, stress response, ribosome biogenesis and in those bacteria that undergo differentiation, in morphogenesis control.</text>
</comment>
<keyword evidence="4 9" id="KW-0479">Metal-binding</keyword>
<dbReference type="PANTHER" id="PTHR11702">
    <property type="entry name" value="DEVELOPMENTALLY REGULATED GTP-BINDING PROTEIN-RELATED"/>
    <property type="match status" value="1"/>
</dbReference>
<evidence type="ECO:0000259" key="11">
    <source>
        <dbReference type="PROSITE" id="PS51881"/>
    </source>
</evidence>
<keyword evidence="6 9" id="KW-0378">Hydrolase</keyword>
<dbReference type="InterPro" id="IPR006073">
    <property type="entry name" value="GTP-bd"/>
</dbReference>
<dbReference type="InterPro" id="IPR014100">
    <property type="entry name" value="GTP-bd_Obg/CgtA"/>
</dbReference>
<dbReference type="NCBIfam" id="TIGR03595">
    <property type="entry name" value="Obg_CgtA_exten"/>
    <property type="match status" value="1"/>
</dbReference>
<evidence type="ECO:0000256" key="4">
    <source>
        <dbReference type="ARBA" id="ARBA00022723"/>
    </source>
</evidence>
<accession>A0A1T4L4Z3</accession>
<dbReference type="GO" id="GO:0005525">
    <property type="term" value="F:GTP binding"/>
    <property type="evidence" value="ECO:0007669"/>
    <property type="project" value="UniProtKB-UniRule"/>
</dbReference>
<dbReference type="PIRSF" id="PIRSF002401">
    <property type="entry name" value="GTP_bd_Obg/CgtA"/>
    <property type="match status" value="1"/>
</dbReference>
<proteinExistence type="inferred from homology"/>
<feature type="binding site" evidence="9">
    <location>
        <begin position="281"/>
        <end position="284"/>
    </location>
    <ligand>
        <name>GTP</name>
        <dbReference type="ChEBI" id="CHEBI:37565"/>
    </ligand>
</feature>
<dbReference type="PROSITE" id="PS51883">
    <property type="entry name" value="OBG"/>
    <property type="match status" value="1"/>
</dbReference>
<dbReference type="EC" id="3.6.5.-" evidence="9"/>
<evidence type="ECO:0000256" key="2">
    <source>
        <dbReference type="ARBA" id="ARBA00007699"/>
    </source>
</evidence>
<dbReference type="GO" id="GO:0003924">
    <property type="term" value="F:GTPase activity"/>
    <property type="evidence" value="ECO:0007669"/>
    <property type="project" value="UniProtKB-UniRule"/>
</dbReference>
<feature type="binding site" evidence="9">
    <location>
        <begin position="309"/>
        <end position="311"/>
    </location>
    <ligand>
        <name>GTP</name>
        <dbReference type="ChEBI" id="CHEBI:37565"/>
    </ligand>
</feature>
<feature type="domain" description="OCT" evidence="11">
    <location>
        <begin position="347"/>
        <end position="425"/>
    </location>
</feature>
<dbReference type="PANTHER" id="PTHR11702:SF31">
    <property type="entry name" value="MITOCHONDRIAL RIBOSOME-ASSOCIATED GTPASE 2"/>
    <property type="match status" value="1"/>
</dbReference>
<dbReference type="SUPFAM" id="SSF102741">
    <property type="entry name" value="Obg GTP-binding protein C-terminal domain"/>
    <property type="match status" value="1"/>
</dbReference>
<feature type="binding site" evidence="9">
    <location>
        <begin position="165"/>
        <end position="172"/>
    </location>
    <ligand>
        <name>GTP</name>
        <dbReference type="ChEBI" id="CHEBI:37565"/>
    </ligand>
</feature>
<dbReference type="PROSITE" id="PS00905">
    <property type="entry name" value="GTP1_OBG"/>
    <property type="match status" value="1"/>
</dbReference>
<evidence type="ECO:0000256" key="8">
    <source>
        <dbReference type="ARBA" id="ARBA00023134"/>
    </source>
</evidence>
<dbReference type="InterPro" id="IPR036346">
    <property type="entry name" value="GTP-bd_prot_GTP1/OBG_C_sf"/>
</dbReference>
<dbReference type="GO" id="GO:0042254">
    <property type="term" value="P:ribosome biogenesis"/>
    <property type="evidence" value="ECO:0007669"/>
    <property type="project" value="UniProtKB-UniRule"/>
</dbReference>
<dbReference type="InterPro" id="IPR027417">
    <property type="entry name" value="P-loop_NTPase"/>
</dbReference>
<dbReference type="Gene3D" id="2.70.210.12">
    <property type="entry name" value="GTP1/OBG domain"/>
    <property type="match status" value="1"/>
</dbReference>
<dbReference type="NCBIfam" id="NF008956">
    <property type="entry name" value="PRK12299.1"/>
    <property type="match status" value="1"/>
</dbReference>
<dbReference type="Pfam" id="PF01926">
    <property type="entry name" value="MMR_HSR1"/>
    <property type="match status" value="1"/>
</dbReference>
<dbReference type="GO" id="GO:0005737">
    <property type="term" value="C:cytoplasm"/>
    <property type="evidence" value="ECO:0007669"/>
    <property type="project" value="UniProtKB-SubCell"/>
</dbReference>
<comment type="similarity">
    <text evidence="2 9">Belongs to the TRAFAC class OBG-HflX-like GTPase superfamily. OBG GTPase family.</text>
</comment>
<dbReference type="Pfam" id="PF01018">
    <property type="entry name" value="GTP1_OBG"/>
    <property type="match status" value="1"/>
</dbReference>
<feature type="binding site" evidence="9">
    <location>
        <begin position="211"/>
        <end position="214"/>
    </location>
    <ligand>
        <name>GTP</name>
        <dbReference type="ChEBI" id="CHEBI:37565"/>
    </ligand>
</feature>
<dbReference type="InterPro" id="IPR045086">
    <property type="entry name" value="OBG_GTPase"/>
</dbReference>
<evidence type="ECO:0000259" key="10">
    <source>
        <dbReference type="PROSITE" id="PS51710"/>
    </source>
</evidence>
<feature type="domain" description="OBG-type G" evidence="10">
    <location>
        <begin position="159"/>
        <end position="328"/>
    </location>
</feature>
<dbReference type="SUPFAM" id="SSF82051">
    <property type="entry name" value="Obg GTP-binding protein N-terminal domain"/>
    <property type="match status" value="1"/>
</dbReference>
<evidence type="ECO:0000256" key="5">
    <source>
        <dbReference type="ARBA" id="ARBA00022741"/>
    </source>
</evidence>
<gene>
    <name evidence="9" type="primary">obg</name>
    <name evidence="13" type="ORF">SAMN02745885_00019</name>
</gene>
<feature type="binding site" evidence="9">
    <location>
        <position position="172"/>
    </location>
    <ligand>
        <name>Mg(2+)</name>
        <dbReference type="ChEBI" id="CHEBI:18420"/>
    </ligand>
</feature>
<evidence type="ECO:0000256" key="9">
    <source>
        <dbReference type="HAMAP-Rule" id="MF_01454"/>
    </source>
</evidence>
<evidence type="ECO:0000256" key="1">
    <source>
        <dbReference type="ARBA" id="ARBA00001946"/>
    </source>
</evidence>
<comment type="cofactor">
    <cofactor evidence="1 9">
        <name>Mg(2+)</name>
        <dbReference type="ChEBI" id="CHEBI:18420"/>
    </cofactor>
</comment>